<dbReference type="SUPFAM" id="SSF117892">
    <property type="entry name" value="Band 7/SPFH domain"/>
    <property type="match status" value="1"/>
</dbReference>
<feature type="transmembrane region" description="Helical" evidence="2">
    <location>
        <begin position="55"/>
        <end position="75"/>
    </location>
</feature>
<dbReference type="PANTHER" id="PTHR43446:SF1">
    <property type="entry name" value="BAND 7 DOMAIN-CONTAINING PROTEIN"/>
    <property type="match status" value="1"/>
</dbReference>
<keyword evidence="2" id="KW-0812">Transmembrane</keyword>
<evidence type="ECO:0000259" key="3">
    <source>
        <dbReference type="SMART" id="SM00244"/>
    </source>
</evidence>
<gene>
    <name evidence="4" type="ORF">ElP_45910</name>
</gene>
<sequence length="304" mass="33095">MEELYDPTRKPESPIREVETDPASGFVYLAVLLATLLLSLGGLVLGAVAERPAPIIGSIFVTVLTIVGLTGLFVVNPNEAKVLQLFGDYKGTVRKPGLRWANPFYSKAAISVKVRNFESGHLKVNDRHGNPIEIAAVVVWRVIDTAEAMFHVDKYENFVEVQSESALRNLATGYAYDAHAEDELSLRGNTSEVAEHLRTEIQDRLFKAGVEVIEARISHLAYAPEIAHAMLQRQQADAVIAARSKIVEGAVGMVEMALGMLASQKLVELDNEKKAAMVSNLLVVLCSDRGTQPIINAASGHQGR</sequence>
<dbReference type="Gene3D" id="3.30.479.30">
    <property type="entry name" value="Band 7 domain"/>
    <property type="match status" value="1"/>
</dbReference>
<organism evidence="4 5">
    <name type="scientific">Tautonia plasticadhaerens</name>
    <dbReference type="NCBI Taxonomy" id="2527974"/>
    <lineage>
        <taxon>Bacteria</taxon>
        <taxon>Pseudomonadati</taxon>
        <taxon>Planctomycetota</taxon>
        <taxon>Planctomycetia</taxon>
        <taxon>Isosphaerales</taxon>
        <taxon>Isosphaeraceae</taxon>
        <taxon>Tautonia</taxon>
    </lineage>
</organism>
<evidence type="ECO:0000256" key="1">
    <source>
        <dbReference type="ARBA" id="ARBA00004167"/>
    </source>
</evidence>
<dbReference type="GO" id="GO:0016020">
    <property type="term" value="C:membrane"/>
    <property type="evidence" value="ECO:0007669"/>
    <property type="project" value="UniProtKB-SubCell"/>
</dbReference>
<name>A0A518H754_9BACT</name>
<keyword evidence="2" id="KW-1133">Transmembrane helix</keyword>
<protein>
    <submittedName>
        <fullName evidence="4">SPFH domain / Band 7 family protein</fullName>
    </submittedName>
</protein>
<keyword evidence="2" id="KW-0472">Membrane</keyword>
<keyword evidence="5" id="KW-1185">Reference proteome</keyword>
<comment type="subcellular location">
    <subcellularLocation>
        <location evidence="1">Membrane</location>
        <topology evidence="1">Single-pass membrane protein</topology>
    </subcellularLocation>
</comment>
<evidence type="ECO:0000313" key="4">
    <source>
        <dbReference type="EMBL" id="QDV36662.1"/>
    </source>
</evidence>
<dbReference type="InterPro" id="IPR001107">
    <property type="entry name" value="Band_7"/>
</dbReference>
<dbReference type="InterPro" id="IPR036013">
    <property type="entry name" value="Band_7/SPFH_dom_sf"/>
</dbReference>
<feature type="domain" description="Band 7" evidence="3">
    <location>
        <begin position="70"/>
        <end position="234"/>
    </location>
</feature>
<dbReference type="Pfam" id="PF01145">
    <property type="entry name" value="Band_7"/>
    <property type="match status" value="1"/>
</dbReference>
<dbReference type="CDD" id="cd03402">
    <property type="entry name" value="SPFH_like_u2"/>
    <property type="match status" value="1"/>
</dbReference>
<dbReference type="PANTHER" id="PTHR43446">
    <property type="entry name" value="MEMBRANE PROTEIN-RELATED"/>
    <property type="match status" value="1"/>
</dbReference>
<dbReference type="Proteomes" id="UP000317835">
    <property type="component" value="Chromosome"/>
</dbReference>
<reference evidence="4 5" key="1">
    <citation type="submission" date="2019-02" db="EMBL/GenBank/DDBJ databases">
        <title>Deep-cultivation of Planctomycetes and their phenomic and genomic characterization uncovers novel biology.</title>
        <authorList>
            <person name="Wiegand S."/>
            <person name="Jogler M."/>
            <person name="Boedeker C."/>
            <person name="Pinto D."/>
            <person name="Vollmers J."/>
            <person name="Rivas-Marin E."/>
            <person name="Kohn T."/>
            <person name="Peeters S.H."/>
            <person name="Heuer A."/>
            <person name="Rast P."/>
            <person name="Oberbeckmann S."/>
            <person name="Bunk B."/>
            <person name="Jeske O."/>
            <person name="Meyerdierks A."/>
            <person name="Storesund J.E."/>
            <person name="Kallscheuer N."/>
            <person name="Luecker S."/>
            <person name="Lage O.M."/>
            <person name="Pohl T."/>
            <person name="Merkel B.J."/>
            <person name="Hornburger P."/>
            <person name="Mueller R.-W."/>
            <person name="Bruemmer F."/>
            <person name="Labrenz M."/>
            <person name="Spormann A.M."/>
            <person name="Op den Camp H."/>
            <person name="Overmann J."/>
            <person name="Amann R."/>
            <person name="Jetten M.S.M."/>
            <person name="Mascher T."/>
            <person name="Medema M.H."/>
            <person name="Devos D.P."/>
            <person name="Kaster A.-K."/>
            <person name="Ovreas L."/>
            <person name="Rohde M."/>
            <person name="Galperin M.Y."/>
            <person name="Jogler C."/>
        </authorList>
    </citation>
    <scope>NUCLEOTIDE SEQUENCE [LARGE SCALE GENOMIC DNA]</scope>
    <source>
        <strain evidence="4 5">ElP</strain>
    </source>
</reference>
<accession>A0A518H754</accession>
<feature type="transmembrane region" description="Helical" evidence="2">
    <location>
        <begin position="26"/>
        <end position="48"/>
    </location>
</feature>
<dbReference type="KEGG" id="tpla:ElP_45910"/>
<dbReference type="SMART" id="SM00244">
    <property type="entry name" value="PHB"/>
    <property type="match status" value="1"/>
</dbReference>
<proteinExistence type="predicted"/>
<dbReference type="EMBL" id="CP036426">
    <property type="protein sequence ID" value="QDV36662.1"/>
    <property type="molecule type" value="Genomic_DNA"/>
</dbReference>
<dbReference type="OrthoDB" id="9813479at2"/>
<dbReference type="RefSeq" id="WP_145273283.1">
    <property type="nucleotide sequence ID" value="NZ_CP036426.1"/>
</dbReference>
<evidence type="ECO:0000313" key="5">
    <source>
        <dbReference type="Proteomes" id="UP000317835"/>
    </source>
</evidence>
<evidence type="ECO:0000256" key="2">
    <source>
        <dbReference type="SAM" id="Phobius"/>
    </source>
</evidence>
<dbReference type="AlphaFoldDB" id="A0A518H754"/>